<evidence type="ECO:0000256" key="5">
    <source>
        <dbReference type="ARBA" id="ARBA00022982"/>
    </source>
</evidence>
<dbReference type="GO" id="GO:0016020">
    <property type="term" value="C:membrane"/>
    <property type="evidence" value="ECO:0007669"/>
    <property type="project" value="UniProtKB-SubCell"/>
</dbReference>
<keyword evidence="9" id="KW-1015">Disulfide bond</keyword>
<keyword evidence="3" id="KW-0813">Transport</keyword>
<evidence type="ECO:0000256" key="2">
    <source>
        <dbReference type="ARBA" id="ARBA00007602"/>
    </source>
</evidence>
<organism evidence="13 14">
    <name type="scientific">Candidatus Kaiserbacteria bacterium RIFCSPHIGHO2_01_FULL_46_22</name>
    <dbReference type="NCBI Taxonomy" id="1798475"/>
    <lineage>
        <taxon>Bacteria</taxon>
        <taxon>Candidatus Kaiseribacteriota</taxon>
    </lineage>
</organism>
<dbReference type="STRING" id="1798475.A2837_00195"/>
<keyword evidence="10" id="KW-0143">Chaperone</keyword>
<feature type="transmembrane region" description="Helical" evidence="12">
    <location>
        <begin position="95"/>
        <end position="119"/>
    </location>
</feature>
<keyword evidence="4 12" id="KW-0812">Transmembrane</keyword>
<dbReference type="AlphaFoldDB" id="A0A1F6BXW4"/>
<evidence type="ECO:0000256" key="10">
    <source>
        <dbReference type="ARBA" id="ARBA00023186"/>
    </source>
</evidence>
<dbReference type="PANTHER" id="PTHR43469:SF1">
    <property type="entry name" value="SPBETA PROPHAGE-DERIVED DISULFIDE BOND FORMATION PROTEIN B"/>
    <property type="match status" value="1"/>
</dbReference>
<accession>A0A1F6BXW4</accession>
<gene>
    <name evidence="13" type="ORF">A2837_00195</name>
</gene>
<dbReference type="InterPro" id="IPR003752">
    <property type="entry name" value="DiS_bond_form_DsbB/BdbC"/>
</dbReference>
<proteinExistence type="inferred from homology"/>
<evidence type="ECO:0008006" key="15">
    <source>
        <dbReference type="Google" id="ProtNLM"/>
    </source>
</evidence>
<evidence type="ECO:0000256" key="11">
    <source>
        <dbReference type="ARBA" id="ARBA00023284"/>
    </source>
</evidence>
<dbReference type="InterPro" id="IPR023380">
    <property type="entry name" value="DsbB-like_sf"/>
</dbReference>
<evidence type="ECO:0000313" key="14">
    <source>
        <dbReference type="Proteomes" id="UP000176322"/>
    </source>
</evidence>
<comment type="subcellular location">
    <subcellularLocation>
        <location evidence="1">Membrane</location>
        <topology evidence="1">Multi-pass membrane protein</topology>
    </subcellularLocation>
</comment>
<evidence type="ECO:0000256" key="8">
    <source>
        <dbReference type="ARBA" id="ARBA00023136"/>
    </source>
</evidence>
<dbReference type="Pfam" id="PF02600">
    <property type="entry name" value="DsbB"/>
    <property type="match status" value="1"/>
</dbReference>
<keyword evidence="5" id="KW-0249">Electron transport</keyword>
<keyword evidence="7" id="KW-0560">Oxidoreductase</keyword>
<comment type="similarity">
    <text evidence="2">Belongs to the DsbB family. BdbC subfamily.</text>
</comment>
<dbReference type="SUPFAM" id="SSF158442">
    <property type="entry name" value="DsbB-like"/>
    <property type="match status" value="1"/>
</dbReference>
<evidence type="ECO:0000256" key="1">
    <source>
        <dbReference type="ARBA" id="ARBA00004141"/>
    </source>
</evidence>
<keyword evidence="6 12" id="KW-1133">Transmembrane helix</keyword>
<comment type="caution">
    <text evidence="13">The sequence shown here is derived from an EMBL/GenBank/DDBJ whole genome shotgun (WGS) entry which is preliminary data.</text>
</comment>
<dbReference type="Proteomes" id="UP000176322">
    <property type="component" value="Unassembled WGS sequence"/>
</dbReference>
<evidence type="ECO:0000313" key="13">
    <source>
        <dbReference type="EMBL" id="OGG41602.1"/>
    </source>
</evidence>
<dbReference type="GO" id="GO:0015035">
    <property type="term" value="F:protein-disulfide reductase activity"/>
    <property type="evidence" value="ECO:0007669"/>
    <property type="project" value="InterPro"/>
</dbReference>
<evidence type="ECO:0000256" key="12">
    <source>
        <dbReference type="SAM" id="Phobius"/>
    </source>
</evidence>
<protein>
    <recommendedName>
        <fullName evidence="15">Disulfide bond formation protein B</fullName>
    </recommendedName>
</protein>
<reference evidence="13 14" key="1">
    <citation type="journal article" date="2016" name="Nat. Commun.">
        <title>Thousands of microbial genomes shed light on interconnected biogeochemical processes in an aquifer system.</title>
        <authorList>
            <person name="Anantharaman K."/>
            <person name="Brown C.T."/>
            <person name="Hug L.A."/>
            <person name="Sharon I."/>
            <person name="Castelle C.J."/>
            <person name="Probst A.J."/>
            <person name="Thomas B.C."/>
            <person name="Singh A."/>
            <person name="Wilkins M.J."/>
            <person name="Karaoz U."/>
            <person name="Brodie E.L."/>
            <person name="Williams K.H."/>
            <person name="Hubbard S.S."/>
            <person name="Banfield J.F."/>
        </authorList>
    </citation>
    <scope>NUCLEOTIDE SEQUENCE [LARGE SCALE GENOMIC DNA]</scope>
</reference>
<evidence type="ECO:0000256" key="4">
    <source>
        <dbReference type="ARBA" id="ARBA00022692"/>
    </source>
</evidence>
<evidence type="ECO:0000256" key="9">
    <source>
        <dbReference type="ARBA" id="ARBA00023157"/>
    </source>
</evidence>
<keyword evidence="11" id="KW-0676">Redox-active center</keyword>
<sequence>MSLLYSEYFGFIPCSLCWLQRIAIYPQAVLSIIAFKSGDKLHFPVYGIALSILGLLVAVYQYIYQMLPREAGGSSVLPCLADGSNADCAVKVIDAFGFVTFPLISAISFAFLIVVYLNLRRYK</sequence>
<evidence type="ECO:0000256" key="6">
    <source>
        <dbReference type="ARBA" id="ARBA00022989"/>
    </source>
</evidence>
<dbReference type="InterPro" id="IPR012187">
    <property type="entry name" value="Disulphide_bond_form_BdbC"/>
</dbReference>
<feature type="transmembrane region" description="Helical" evidence="12">
    <location>
        <begin position="43"/>
        <end position="63"/>
    </location>
</feature>
<dbReference type="Gene3D" id="1.20.1550.10">
    <property type="entry name" value="DsbB-like"/>
    <property type="match status" value="1"/>
</dbReference>
<dbReference type="EMBL" id="MFKO01000006">
    <property type="protein sequence ID" value="OGG41602.1"/>
    <property type="molecule type" value="Genomic_DNA"/>
</dbReference>
<evidence type="ECO:0000256" key="7">
    <source>
        <dbReference type="ARBA" id="ARBA00023002"/>
    </source>
</evidence>
<dbReference type="PANTHER" id="PTHR43469">
    <property type="entry name" value="DISULFIDE FORMATION PROTEIN-RELATED"/>
    <property type="match status" value="1"/>
</dbReference>
<evidence type="ECO:0000256" key="3">
    <source>
        <dbReference type="ARBA" id="ARBA00022448"/>
    </source>
</evidence>
<dbReference type="GO" id="GO:0006457">
    <property type="term" value="P:protein folding"/>
    <property type="evidence" value="ECO:0007669"/>
    <property type="project" value="InterPro"/>
</dbReference>
<keyword evidence="8 12" id="KW-0472">Membrane</keyword>
<name>A0A1F6BXW4_9BACT</name>